<keyword evidence="4" id="KW-0378">Hydrolase</keyword>
<dbReference type="InterPro" id="IPR001279">
    <property type="entry name" value="Metallo-B-lactamas"/>
</dbReference>
<dbReference type="SUPFAM" id="SSF56281">
    <property type="entry name" value="Metallo-hydrolase/oxidoreductase"/>
    <property type="match status" value="1"/>
</dbReference>
<dbReference type="EMBL" id="MOOB01000009">
    <property type="protein sequence ID" value="OQE91435.1"/>
    <property type="molecule type" value="Genomic_DNA"/>
</dbReference>
<keyword evidence="3" id="KW-0479">Metal-binding</keyword>
<evidence type="ECO:0000256" key="1">
    <source>
        <dbReference type="ARBA" id="ARBA00001947"/>
    </source>
</evidence>
<dbReference type="PANTHER" id="PTHR23131">
    <property type="entry name" value="ENDORIBONUCLEASE LACTB2"/>
    <property type="match status" value="1"/>
</dbReference>
<evidence type="ECO:0000313" key="7">
    <source>
        <dbReference type="EMBL" id="CAG7966692.1"/>
    </source>
</evidence>
<evidence type="ECO:0000256" key="5">
    <source>
        <dbReference type="ARBA" id="ARBA00022833"/>
    </source>
</evidence>
<dbReference type="AlphaFoldDB" id="A0A1V6YVH0"/>
<dbReference type="InterPro" id="IPR047921">
    <property type="entry name" value="LACTB2-like_MBL-fold"/>
</dbReference>
<dbReference type="GO" id="GO:0046872">
    <property type="term" value="F:metal ion binding"/>
    <property type="evidence" value="ECO:0007669"/>
    <property type="project" value="UniProtKB-KW"/>
</dbReference>
<dbReference type="OMA" id="KHWFANV"/>
<evidence type="ECO:0000313" key="8">
    <source>
        <dbReference type="EMBL" id="OQE91435.1"/>
    </source>
</evidence>
<comment type="caution">
    <text evidence="8">The sequence shown here is derived from an EMBL/GenBank/DDBJ whole genome shotgun (WGS) entry which is preliminary data.</text>
</comment>
<gene>
    <name evidence="8" type="ORF">PENNAL_c0009G03556</name>
    <name evidence="7" type="ORF">PNAL_LOCUS928</name>
</gene>
<organism evidence="8 9">
    <name type="scientific">Penicillium nalgiovense</name>
    <dbReference type="NCBI Taxonomy" id="60175"/>
    <lineage>
        <taxon>Eukaryota</taxon>
        <taxon>Fungi</taxon>
        <taxon>Dikarya</taxon>
        <taxon>Ascomycota</taxon>
        <taxon>Pezizomycotina</taxon>
        <taxon>Eurotiomycetes</taxon>
        <taxon>Eurotiomycetidae</taxon>
        <taxon>Eurotiales</taxon>
        <taxon>Aspergillaceae</taxon>
        <taxon>Penicillium</taxon>
    </lineage>
</organism>
<reference evidence="8" key="1">
    <citation type="submission" date="2016-10" db="EMBL/GenBank/DDBJ databases">
        <title>Uncovering the secondary metabolism of Penicillium species provides insights into the evolution of 6-MSA pathways.</title>
        <authorList>
            <person name="Nielsen J.C."/>
            <person name="Nielsen J."/>
        </authorList>
    </citation>
    <scope>NUCLEOTIDE SEQUENCE [LARGE SCALE GENOMIC DNA]</scope>
    <source>
        <strain evidence="8">IBT 13039</strain>
    </source>
</reference>
<dbReference type="Proteomes" id="UP001153461">
    <property type="component" value="Unassembled WGS sequence"/>
</dbReference>
<proteinExistence type="inferred from homology"/>
<evidence type="ECO:0000256" key="2">
    <source>
        <dbReference type="ARBA" id="ARBA00007749"/>
    </source>
</evidence>
<evidence type="ECO:0000259" key="6">
    <source>
        <dbReference type="SMART" id="SM00849"/>
    </source>
</evidence>
<dbReference type="OrthoDB" id="17458at2759"/>
<dbReference type="Gene3D" id="3.60.15.10">
    <property type="entry name" value="Ribonuclease Z/Hydroxyacylglutathione hydrolase-like"/>
    <property type="match status" value="1"/>
</dbReference>
<dbReference type="EMBL" id="CAJVNV010000023">
    <property type="protein sequence ID" value="CAG7966692.1"/>
    <property type="molecule type" value="Genomic_DNA"/>
</dbReference>
<reference evidence="9" key="2">
    <citation type="journal article" date="2017" name="Nat. Microbiol.">
        <title>Global analysis of biosynthetic gene clusters reveals vast potential of secondary metabolite production in Penicillium species.</title>
        <authorList>
            <person name="Nielsen J.C."/>
            <person name="Grijseels S."/>
            <person name="Prigent S."/>
            <person name="Ji B."/>
            <person name="Dainat J."/>
            <person name="Nielsen K.F."/>
            <person name="Frisvad J.C."/>
            <person name="Workman M."/>
            <person name="Nielsen J."/>
        </authorList>
    </citation>
    <scope>NUCLEOTIDE SEQUENCE [LARGE SCALE GENOMIC DNA]</scope>
    <source>
        <strain evidence="9">IBT 13039</strain>
    </source>
</reference>
<dbReference type="Pfam" id="PF00753">
    <property type="entry name" value="Lactamase_B"/>
    <property type="match status" value="1"/>
</dbReference>
<keyword evidence="9" id="KW-1185">Reference proteome</keyword>
<reference evidence="7" key="3">
    <citation type="submission" date="2021-07" db="EMBL/GenBank/DDBJ databases">
        <authorList>
            <person name="Branca A.L. A."/>
        </authorList>
    </citation>
    <scope>NUCLEOTIDE SEQUENCE</scope>
</reference>
<evidence type="ECO:0000256" key="4">
    <source>
        <dbReference type="ARBA" id="ARBA00022801"/>
    </source>
</evidence>
<comment type="similarity">
    <text evidence="2">Belongs to the metallo-beta-lactamase superfamily.</text>
</comment>
<dbReference type="GO" id="GO:0016787">
    <property type="term" value="F:hydrolase activity"/>
    <property type="evidence" value="ECO:0007669"/>
    <property type="project" value="UniProtKB-KW"/>
</dbReference>
<name>A0A1V6YVH0_PENNA</name>
<evidence type="ECO:0000256" key="3">
    <source>
        <dbReference type="ARBA" id="ARBA00022723"/>
    </source>
</evidence>
<dbReference type="GO" id="GO:0044550">
    <property type="term" value="P:secondary metabolite biosynthetic process"/>
    <property type="evidence" value="ECO:0007669"/>
    <property type="project" value="UniProtKB-ARBA"/>
</dbReference>
<feature type="domain" description="Metallo-beta-lactamase" evidence="6">
    <location>
        <begin position="51"/>
        <end position="212"/>
    </location>
</feature>
<dbReference type="InterPro" id="IPR036866">
    <property type="entry name" value="RibonucZ/Hydroxyglut_hydro"/>
</dbReference>
<accession>A0A1V6YVH0</accession>
<dbReference type="SMART" id="SM00849">
    <property type="entry name" value="Lactamase_B"/>
    <property type="match status" value="1"/>
</dbReference>
<sequence>MFTPKVWTQSEWHDYLAIRNSKLPALPVVTELSAEVVRILGGNPGDMQLQGTNTYLVGSGQTRILIDTGQGCQLWIETLVNFLKQHHLSISQVLLTHWHSDHTGGLRALLCHYPHLEGAIYKADPDRCQNPIDDGQIFATDGATIQAFFTPGHSTDHMCFILEETGAIFTGDNILGHGTSVVVENLGLYLKSIQKMRQRVHSEGISVGYPGHGAVIEDPTAKLIVYTKHWEVLEKAVYSTFMGGSSKERALLTAREVTSRLYGTALEMMVGPFITQVLYKLAEQGELAFTVVGGPEKKWFVLRR</sequence>
<dbReference type="PANTHER" id="PTHR23131:SF0">
    <property type="entry name" value="ENDORIBONUCLEASE LACTB2"/>
    <property type="match status" value="1"/>
</dbReference>
<dbReference type="Proteomes" id="UP000191691">
    <property type="component" value="Unassembled WGS sequence"/>
</dbReference>
<keyword evidence="5" id="KW-0862">Zinc</keyword>
<protein>
    <recommendedName>
        <fullName evidence="6">Metallo-beta-lactamase domain-containing protein</fullName>
    </recommendedName>
</protein>
<dbReference type="STRING" id="60175.A0A1V6YVH0"/>
<dbReference type="FunFam" id="3.60.15.10:FF:000041">
    <property type="entry name" value="Metallo-beta-lactamase domain protein"/>
    <property type="match status" value="1"/>
</dbReference>
<evidence type="ECO:0000313" key="9">
    <source>
        <dbReference type="Proteomes" id="UP000191691"/>
    </source>
</evidence>
<dbReference type="CDD" id="cd07722">
    <property type="entry name" value="LACTB2-like_MBL-fold"/>
    <property type="match status" value="1"/>
</dbReference>
<dbReference type="InterPro" id="IPR050662">
    <property type="entry name" value="Sec-metab_biosynth-thioest"/>
</dbReference>
<comment type="cofactor">
    <cofactor evidence="1">
        <name>Zn(2+)</name>
        <dbReference type="ChEBI" id="CHEBI:29105"/>
    </cofactor>
</comment>